<dbReference type="PATRIC" id="fig|1046596.6.peg.1706"/>
<dbReference type="AlphaFoldDB" id="A0A0R2E732"/>
<evidence type="ECO:0000313" key="4">
    <source>
        <dbReference type="Proteomes" id="UP000050898"/>
    </source>
</evidence>
<evidence type="ECO:0000256" key="1">
    <source>
        <dbReference type="ARBA" id="ARBA00010577"/>
    </source>
</evidence>
<gene>
    <name evidence="3" type="ORF">FD00_GL001621</name>
</gene>
<proteinExistence type="inferred from homology"/>
<sequence length="147" mass="15538">MIMSYDYTQAIPSVGISTEYSGSTSTSSLSMNDFLKIMSAAMQNPSIDSDSSSGSSSGTDYVSQLAQFASLDQLNSVGKNLTTTVMGMQQNEAFSLLGKNVQLTDEGSTISGTVDKVKFSNGYATLVVNGNEYEMGALTEVDNDTTN</sequence>
<reference evidence="3 4" key="1">
    <citation type="journal article" date="2015" name="Genome Announc.">
        <title>Expanding the biotechnology potential of lactobacilli through comparative genomics of 213 strains and associated genera.</title>
        <authorList>
            <person name="Sun Z."/>
            <person name="Harris H.M."/>
            <person name="McCann A."/>
            <person name="Guo C."/>
            <person name="Argimon S."/>
            <person name="Zhang W."/>
            <person name="Yang X."/>
            <person name="Jeffery I.B."/>
            <person name="Cooney J.C."/>
            <person name="Kagawa T.F."/>
            <person name="Liu W."/>
            <person name="Song Y."/>
            <person name="Salvetti E."/>
            <person name="Wrobel A."/>
            <person name="Rasinkangas P."/>
            <person name="Parkhill J."/>
            <person name="Rea M.C."/>
            <person name="O'Sullivan O."/>
            <person name="Ritari J."/>
            <person name="Douillard F.P."/>
            <person name="Paul Ross R."/>
            <person name="Yang R."/>
            <person name="Briner A.E."/>
            <person name="Felis G.E."/>
            <person name="de Vos W.M."/>
            <person name="Barrangou R."/>
            <person name="Klaenhammer T.R."/>
            <person name="Caufield P.W."/>
            <person name="Cui Y."/>
            <person name="Zhang H."/>
            <person name="O'Toole P.W."/>
        </authorList>
    </citation>
    <scope>NUCLEOTIDE SEQUENCE [LARGE SCALE GENOMIC DNA]</scope>
    <source>
        <strain evidence="3 4">DSM 20444</strain>
    </source>
</reference>
<keyword evidence="3" id="KW-0282">Flagellum</keyword>
<keyword evidence="3" id="KW-0969">Cilium</keyword>
<dbReference type="Proteomes" id="UP000050898">
    <property type="component" value="Unassembled WGS sequence"/>
</dbReference>
<accession>A0A0R2E732</accession>
<dbReference type="EMBL" id="AYYH01000004">
    <property type="protein sequence ID" value="KRN11131.1"/>
    <property type="molecule type" value="Genomic_DNA"/>
</dbReference>
<keyword evidence="3" id="KW-0966">Cell projection</keyword>
<evidence type="ECO:0000313" key="3">
    <source>
        <dbReference type="EMBL" id="KRN11131.1"/>
    </source>
</evidence>
<organism evidence="3 4">
    <name type="scientific">Liquorilactobacillus mali KCTC 3596 = DSM 20444</name>
    <dbReference type="NCBI Taxonomy" id="1046596"/>
    <lineage>
        <taxon>Bacteria</taxon>
        <taxon>Bacillati</taxon>
        <taxon>Bacillota</taxon>
        <taxon>Bacilli</taxon>
        <taxon>Lactobacillales</taxon>
        <taxon>Lactobacillaceae</taxon>
        <taxon>Liquorilactobacillus</taxon>
    </lineage>
</organism>
<keyword evidence="4" id="KW-1185">Reference proteome</keyword>
<keyword evidence="2" id="KW-1005">Bacterial flagellum biogenesis</keyword>
<comment type="caution">
    <text evidence="3">The sequence shown here is derived from an EMBL/GenBank/DDBJ whole genome shotgun (WGS) entry which is preliminary data.</text>
</comment>
<evidence type="ECO:0000256" key="2">
    <source>
        <dbReference type="ARBA" id="ARBA00022795"/>
    </source>
</evidence>
<name>A0A0R2E732_9LACO</name>
<dbReference type="InterPro" id="IPR005648">
    <property type="entry name" value="FlgD"/>
</dbReference>
<comment type="similarity">
    <text evidence="1">Belongs to the FlgD family.</text>
</comment>
<dbReference type="Pfam" id="PF03963">
    <property type="entry name" value="FlgD"/>
    <property type="match status" value="1"/>
</dbReference>
<protein>
    <submittedName>
        <fullName evidence="3">Flagellar basal body rod modification protein</fullName>
    </submittedName>
</protein>
<dbReference type="GO" id="GO:0044781">
    <property type="term" value="P:bacterial-type flagellum organization"/>
    <property type="evidence" value="ECO:0007669"/>
    <property type="project" value="UniProtKB-KW"/>
</dbReference>